<reference evidence="1 2" key="1">
    <citation type="submission" date="2018-05" db="EMBL/GenBank/DDBJ databases">
        <title>Lactobacillus sanfranciscensis Ah4 draft denome sequence.</title>
        <authorList>
            <person name="Zhang G."/>
        </authorList>
    </citation>
    <scope>NUCLEOTIDE SEQUENCE [LARGE SCALE GENOMIC DNA]</scope>
    <source>
        <strain evidence="1 2">Ah4</strain>
    </source>
</reference>
<organism evidence="1 2">
    <name type="scientific">Fructilactobacillus sanfranciscensis</name>
    <name type="common">Lactobacillus sanfranciscensis</name>
    <dbReference type="NCBI Taxonomy" id="1625"/>
    <lineage>
        <taxon>Bacteria</taxon>
        <taxon>Bacillati</taxon>
        <taxon>Bacillota</taxon>
        <taxon>Bacilli</taxon>
        <taxon>Lactobacillales</taxon>
        <taxon>Lactobacillaceae</taxon>
        <taxon>Fructilactobacillus</taxon>
    </lineage>
</organism>
<evidence type="ECO:0008006" key="3">
    <source>
        <dbReference type="Google" id="ProtNLM"/>
    </source>
</evidence>
<name>A0A5C4TJM8_FRUSA</name>
<accession>A0A5C4TJM8</accession>
<dbReference type="EMBL" id="QFCR01000012">
    <property type="protein sequence ID" value="TNK90310.1"/>
    <property type="molecule type" value="Genomic_DNA"/>
</dbReference>
<gene>
    <name evidence="1" type="ORF">DID87_04720</name>
</gene>
<protein>
    <recommendedName>
        <fullName evidence="3">DUF4162 domain-containing protein</fullName>
    </recommendedName>
</protein>
<proteinExistence type="predicted"/>
<dbReference type="AlphaFoldDB" id="A0A5C4TJM8"/>
<dbReference type="Proteomes" id="UP000313312">
    <property type="component" value="Unassembled WGS sequence"/>
</dbReference>
<evidence type="ECO:0000313" key="1">
    <source>
        <dbReference type="EMBL" id="TNK90310.1"/>
    </source>
</evidence>
<comment type="caution">
    <text evidence="1">The sequence shown here is derived from an EMBL/GenBank/DDBJ whole genome shotgun (WGS) entry which is preliminary data.</text>
</comment>
<sequence>MPADQLAKFAGVTKFTELNSSNSYGFSIKVADLEPVMTYLTKIGIKILSIQRPSLDELFLKYYNVREEK</sequence>
<evidence type="ECO:0000313" key="2">
    <source>
        <dbReference type="Proteomes" id="UP000313312"/>
    </source>
</evidence>